<dbReference type="InterPro" id="IPR029058">
    <property type="entry name" value="AB_hydrolase_fold"/>
</dbReference>
<accession>A0A218W0A8</accession>
<dbReference type="GO" id="GO:0006629">
    <property type="term" value="P:lipid metabolic process"/>
    <property type="evidence" value="ECO:0007669"/>
    <property type="project" value="InterPro"/>
</dbReference>
<dbReference type="Proteomes" id="UP000515151">
    <property type="component" value="Chromosome 3"/>
</dbReference>
<organism evidence="3 4">
    <name type="scientific">Punica granatum</name>
    <name type="common">Pomegranate</name>
    <dbReference type="NCBI Taxonomy" id="22663"/>
    <lineage>
        <taxon>Eukaryota</taxon>
        <taxon>Viridiplantae</taxon>
        <taxon>Streptophyta</taxon>
        <taxon>Embryophyta</taxon>
        <taxon>Tracheophyta</taxon>
        <taxon>Spermatophyta</taxon>
        <taxon>Magnoliopsida</taxon>
        <taxon>eudicotyledons</taxon>
        <taxon>Gunneridae</taxon>
        <taxon>Pentapetalae</taxon>
        <taxon>rosids</taxon>
        <taxon>malvids</taxon>
        <taxon>Myrtales</taxon>
        <taxon>Lythraceae</taxon>
        <taxon>Punica</taxon>
    </lineage>
</organism>
<dbReference type="InterPro" id="IPR044819">
    <property type="entry name" value="OBL-like"/>
</dbReference>
<evidence type="ECO:0000313" key="3">
    <source>
        <dbReference type="EMBL" id="OWM66264.1"/>
    </source>
</evidence>
<dbReference type="SUPFAM" id="SSF53474">
    <property type="entry name" value="alpha/beta-Hydrolases"/>
    <property type="match status" value="1"/>
</dbReference>
<dbReference type="AlphaFoldDB" id="A0A218W0A8"/>
<dbReference type="OrthoDB" id="438440at2759"/>
<dbReference type="RefSeq" id="XP_031384557.1">
    <property type="nucleotide sequence ID" value="XM_031528697.1"/>
</dbReference>
<dbReference type="PANTHER" id="PTHR46086:SF17">
    <property type="entry name" value="ALPHA_BETA-HYDROLASES SUPERFAMILY PROTEIN"/>
    <property type="match status" value="1"/>
</dbReference>
<feature type="domain" description="Fungal lipase-type" evidence="2">
    <location>
        <begin position="204"/>
        <end position="368"/>
    </location>
</feature>
<dbReference type="EMBL" id="MTKT01005554">
    <property type="protein sequence ID" value="OWM66264.1"/>
    <property type="molecule type" value="Genomic_DNA"/>
</dbReference>
<dbReference type="Proteomes" id="UP000197138">
    <property type="component" value="Unassembled WGS sequence"/>
</dbReference>
<keyword evidence="5" id="KW-1185">Reference proteome</keyword>
<dbReference type="Pfam" id="PF01764">
    <property type="entry name" value="Lipase_3"/>
    <property type="match status" value="1"/>
</dbReference>
<reference evidence="5" key="3">
    <citation type="journal article" date="2020" name="Plant Biotechnol. J.">
        <title>The pomegranate (Punica granatum L.) draft genome dissects genetic divergence between soft- and hard-seeded cultivars.</title>
        <authorList>
            <person name="Luo X."/>
            <person name="Li H."/>
            <person name="Wu Z."/>
            <person name="Yao W."/>
            <person name="Zhao P."/>
            <person name="Cao D."/>
            <person name="Yu H."/>
            <person name="Li K."/>
            <person name="Poudel K."/>
            <person name="Zhao D."/>
            <person name="Zhang F."/>
            <person name="Xia X."/>
            <person name="Chen L."/>
            <person name="Wang Q."/>
            <person name="Jing D."/>
            <person name="Cao S."/>
        </authorList>
    </citation>
    <scope>NUCLEOTIDE SEQUENCE [LARGE SCALE GENOMIC DNA]</scope>
</reference>
<evidence type="ECO:0000256" key="1">
    <source>
        <dbReference type="ARBA" id="ARBA00022801"/>
    </source>
</evidence>
<sequence>MAAPCDKSFSNSYLLLRPEDVGLVDLFRILFSTNLEQRKFVDSSHDTEESFNQRWIIFISIIVQKLLLSMAKPMAWVGSTIELWLNLVRINGGSLGSLLLNFIRGNAVMPDKTSADFLSLIGNIDRRMDFDKKNRPGDEKYYAHLALMSSKASYENEAFLKYKVTDIWKMEFFGFYDFWNDYQEKATTQGFMLRDKNLHGDTIVVAFRGTEPFDSDSWCSDFDISWYELPGMGRMHGGFMKALGLQRNLGWPKESPAESDTPRTSHPPTAYYFIREKLRSLLQEDSHSRYIVTGHSLGGALAVLFPAILSLHEENELLDRLEGVYTFGQPRVGDGAFGKFMQKVMSDHKIEYHRFVYGNDIVPRLPYDNSSFLFKHFWKCRYYDSHYGEQILPEEPNKNYFSLRSALPMMVTAIYELMRSFTIVSMKGPEYRESTVLRILRVIGLLVPGIPAHSLMDYNNSIRLGLAYRDITIKEKDS</sequence>
<keyword evidence="1" id="KW-0378">Hydrolase</keyword>
<dbReference type="PANTHER" id="PTHR46086">
    <property type="entry name" value="ALPHA/BETA-HYDROLASES SUPERFAMILY PROTEIN"/>
    <property type="match status" value="1"/>
</dbReference>
<dbReference type="ESTHER" id="pungr-a0a218w0a8">
    <property type="family name" value="Triacylglycerol-lipase-OBL1-like"/>
</dbReference>
<dbReference type="CDD" id="cd00519">
    <property type="entry name" value="Lipase_3"/>
    <property type="match status" value="1"/>
</dbReference>
<evidence type="ECO:0000259" key="2">
    <source>
        <dbReference type="Pfam" id="PF01764"/>
    </source>
</evidence>
<evidence type="ECO:0000313" key="6">
    <source>
        <dbReference type="RefSeq" id="XP_031384557.1"/>
    </source>
</evidence>
<protein>
    <submittedName>
        <fullName evidence="6">Uncharacterized protein LOC116198531 isoform X1</fullName>
    </submittedName>
</protein>
<gene>
    <name evidence="6" type="primary">LOC116198531</name>
    <name evidence="3" type="ORF">CDL15_Pgr013481</name>
</gene>
<dbReference type="InterPro" id="IPR002921">
    <property type="entry name" value="Fungal_lipase-type"/>
</dbReference>
<reference evidence="4" key="1">
    <citation type="journal article" date="2017" name="Plant J.">
        <title>The pomegranate (Punica granatum L.) genome and the genomics of punicalagin biosynthesis.</title>
        <authorList>
            <person name="Qin G."/>
            <person name="Xu C."/>
            <person name="Ming R."/>
            <person name="Tang H."/>
            <person name="Guyot R."/>
            <person name="Kramer E.M."/>
            <person name="Hu Y."/>
            <person name="Yi X."/>
            <person name="Qi Y."/>
            <person name="Xu X."/>
            <person name="Gao Z."/>
            <person name="Pan H."/>
            <person name="Jian J."/>
            <person name="Tian Y."/>
            <person name="Yue Z."/>
            <person name="Xu Y."/>
        </authorList>
    </citation>
    <scope>NUCLEOTIDE SEQUENCE [LARGE SCALE GENOMIC DNA]</scope>
    <source>
        <strain evidence="4">cv. Dabenzi</strain>
    </source>
</reference>
<reference evidence="3" key="2">
    <citation type="submission" date="2017-06" db="EMBL/GenBank/DDBJ databases">
        <title>The pomegranate genome and the genomics of punicalagin biosynthesis.</title>
        <authorList>
            <person name="Xu C."/>
        </authorList>
    </citation>
    <scope>NUCLEOTIDE SEQUENCE [LARGE SCALE GENOMIC DNA]</scope>
    <source>
        <tissue evidence="3">Fresh leaf</tissue>
    </source>
</reference>
<reference evidence="6" key="4">
    <citation type="submission" date="2025-04" db="UniProtKB">
        <authorList>
            <consortium name="RefSeq"/>
        </authorList>
    </citation>
    <scope>IDENTIFICATION</scope>
    <source>
        <tissue evidence="6">Leaf</tissue>
    </source>
</reference>
<proteinExistence type="predicted"/>
<dbReference type="GeneID" id="116198531"/>
<evidence type="ECO:0000313" key="4">
    <source>
        <dbReference type="Proteomes" id="UP000197138"/>
    </source>
</evidence>
<evidence type="ECO:0000313" key="5">
    <source>
        <dbReference type="Proteomes" id="UP000515151"/>
    </source>
</evidence>
<dbReference type="GO" id="GO:0004806">
    <property type="term" value="F:triacylglycerol lipase activity"/>
    <property type="evidence" value="ECO:0007669"/>
    <property type="project" value="InterPro"/>
</dbReference>
<name>A0A218W0A8_PUNGR</name>
<dbReference type="Gene3D" id="3.40.50.1820">
    <property type="entry name" value="alpha/beta hydrolase"/>
    <property type="match status" value="1"/>
</dbReference>